<comment type="caution">
    <text evidence="2">The sequence shown here is derived from an EMBL/GenBank/DDBJ whole genome shotgun (WGS) entry which is preliminary data.</text>
</comment>
<sequence length="143" mass="15911">MCFQAYLSVRVLDSGYIGLTKRSFHETQHERALADTARPKHNHAIIVALLRHPDICRPDDVNPRQPGSKTTVNNKGAGRLTLLKVQGVFSATERRETRQRARSKEPSKSRSDNWSGEGCDSSSIAVLATRLACPLSEYLNYGC</sequence>
<reference evidence="2" key="1">
    <citation type="submission" date="2021-10" db="EMBL/GenBank/DDBJ databases">
        <title>Melipona bicolor Genome sequencing and assembly.</title>
        <authorList>
            <person name="Araujo N.S."/>
            <person name="Arias M.C."/>
        </authorList>
    </citation>
    <scope>NUCLEOTIDE SEQUENCE</scope>
    <source>
        <strain evidence="2">USP_2M_L1-L4_2017</strain>
        <tissue evidence="2">Whole body</tissue>
    </source>
</reference>
<proteinExistence type="predicted"/>
<feature type="region of interest" description="Disordered" evidence="1">
    <location>
        <begin position="91"/>
        <end position="120"/>
    </location>
</feature>
<evidence type="ECO:0000313" key="3">
    <source>
        <dbReference type="Proteomes" id="UP001177670"/>
    </source>
</evidence>
<organism evidence="2 3">
    <name type="scientific">Melipona bicolor</name>
    <dbReference type="NCBI Taxonomy" id="60889"/>
    <lineage>
        <taxon>Eukaryota</taxon>
        <taxon>Metazoa</taxon>
        <taxon>Ecdysozoa</taxon>
        <taxon>Arthropoda</taxon>
        <taxon>Hexapoda</taxon>
        <taxon>Insecta</taxon>
        <taxon>Pterygota</taxon>
        <taxon>Neoptera</taxon>
        <taxon>Endopterygota</taxon>
        <taxon>Hymenoptera</taxon>
        <taxon>Apocrita</taxon>
        <taxon>Aculeata</taxon>
        <taxon>Apoidea</taxon>
        <taxon>Anthophila</taxon>
        <taxon>Apidae</taxon>
        <taxon>Melipona</taxon>
    </lineage>
</organism>
<name>A0AA40FFX9_9HYME</name>
<evidence type="ECO:0000256" key="1">
    <source>
        <dbReference type="SAM" id="MobiDB-lite"/>
    </source>
</evidence>
<dbReference type="AlphaFoldDB" id="A0AA40FFX9"/>
<protein>
    <submittedName>
        <fullName evidence="2">Uncharacterized protein</fullName>
    </submittedName>
</protein>
<keyword evidence="3" id="KW-1185">Reference proteome</keyword>
<dbReference type="EMBL" id="JAHYIQ010000044">
    <property type="protein sequence ID" value="KAK1118169.1"/>
    <property type="molecule type" value="Genomic_DNA"/>
</dbReference>
<gene>
    <name evidence="2" type="ORF">K0M31_015216</name>
</gene>
<dbReference type="Proteomes" id="UP001177670">
    <property type="component" value="Unassembled WGS sequence"/>
</dbReference>
<accession>A0AA40FFX9</accession>
<evidence type="ECO:0000313" key="2">
    <source>
        <dbReference type="EMBL" id="KAK1118169.1"/>
    </source>
</evidence>
<feature type="compositionally biased region" description="Basic and acidic residues" evidence="1">
    <location>
        <begin position="92"/>
        <end position="111"/>
    </location>
</feature>